<name>A0ABU4X5Z8_9HYPH</name>
<dbReference type="EMBL" id="JAVIIS010000054">
    <property type="protein sequence ID" value="MDX8443121.1"/>
    <property type="molecule type" value="Genomic_DNA"/>
</dbReference>
<organism evidence="6 7">
    <name type="scientific">Mesorhizobium australafricanum</name>
    <dbReference type="NCBI Taxonomy" id="3072311"/>
    <lineage>
        <taxon>Bacteria</taxon>
        <taxon>Pseudomonadati</taxon>
        <taxon>Pseudomonadota</taxon>
        <taxon>Alphaproteobacteria</taxon>
        <taxon>Hyphomicrobiales</taxon>
        <taxon>Phyllobacteriaceae</taxon>
        <taxon>Mesorhizobium</taxon>
    </lineage>
</organism>
<dbReference type="PANTHER" id="PTHR43847:SF1">
    <property type="entry name" value="BLL3993 PROTEIN"/>
    <property type="match status" value="1"/>
</dbReference>
<dbReference type="EC" id="2.1.1.334" evidence="6"/>
<feature type="transmembrane region" description="Helical" evidence="5">
    <location>
        <begin position="121"/>
        <end position="150"/>
    </location>
</feature>
<dbReference type="GO" id="GO:0032259">
    <property type="term" value="P:methylation"/>
    <property type="evidence" value="ECO:0007669"/>
    <property type="project" value="UniProtKB-KW"/>
</dbReference>
<dbReference type="Pfam" id="PF04191">
    <property type="entry name" value="PEMT"/>
    <property type="match status" value="1"/>
</dbReference>
<evidence type="ECO:0000256" key="1">
    <source>
        <dbReference type="ARBA" id="ARBA00004127"/>
    </source>
</evidence>
<dbReference type="PANTHER" id="PTHR43847">
    <property type="entry name" value="BLL3993 PROTEIN"/>
    <property type="match status" value="1"/>
</dbReference>
<keyword evidence="6" id="KW-0808">Transferase</keyword>
<comment type="caution">
    <text evidence="6">The sequence shown here is derived from an EMBL/GenBank/DDBJ whole genome shotgun (WGS) entry which is preliminary data.</text>
</comment>
<evidence type="ECO:0000256" key="2">
    <source>
        <dbReference type="ARBA" id="ARBA00022692"/>
    </source>
</evidence>
<feature type="transmembrane region" description="Helical" evidence="5">
    <location>
        <begin position="64"/>
        <end position="83"/>
    </location>
</feature>
<dbReference type="GO" id="GO:0004671">
    <property type="term" value="F:protein C-terminal S-isoprenylcysteine carboxyl O-methyltransferase activity"/>
    <property type="evidence" value="ECO:0007669"/>
    <property type="project" value="UniProtKB-EC"/>
</dbReference>
<keyword evidence="6" id="KW-0489">Methyltransferase</keyword>
<dbReference type="InterPro" id="IPR007318">
    <property type="entry name" value="Phopholipid_MeTrfase"/>
</dbReference>
<evidence type="ECO:0000256" key="4">
    <source>
        <dbReference type="ARBA" id="ARBA00023136"/>
    </source>
</evidence>
<gene>
    <name evidence="6" type="ORF">RFM51_26480</name>
</gene>
<keyword evidence="2 5" id="KW-0812">Transmembrane</keyword>
<keyword evidence="4 5" id="KW-0472">Membrane</keyword>
<dbReference type="EC" id="2.1.1.100" evidence="6"/>
<proteinExistence type="predicted"/>
<keyword evidence="7" id="KW-1185">Reference proteome</keyword>
<feature type="transmembrane region" description="Helical" evidence="5">
    <location>
        <begin position="33"/>
        <end position="57"/>
    </location>
</feature>
<evidence type="ECO:0000313" key="7">
    <source>
        <dbReference type="Proteomes" id="UP001272097"/>
    </source>
</evidence>
<evidence type="ECO:0000313" key="6">
    <source>
        <dbReference type="EMBL" id="MDX8443121.1"/>
    </source>
</evidence>
<reference evidence="6 7" key="1">
    <citation type="submission" date="2023-08" db="EMBL/GenBank/DDBJ databases">
        <title>Implementing the SeqCode for naming new Mesorhizobium species isolated from Vachellia karroo root nodules.</title>
        <authorList>
            <person name="Van Lill M."/>
        </authorList>
    </citation>
    <scope>NUCLEOTIDE SEQUENCE [LARGE SCALE GENOMIC DNA]</scope>
    <source>
        <strain evidence="6 7">VK3E</strain>
    </source>
</reference>
<evidence type="ECO:0000256" key="5">
    <source>
        <dbReference type="SAM" id="Phobius"/>
    </source>
</evidence>
<dbReference type="Proteomes" id="UP001272097">
    <property type="component" value="Unassembled WGS sequence"/>
</dbReference>
<dbReference type="RefSeq" id="WP_320217117.1">
    <property type="nucleotide sequence ID" value="NZ_JAVIIS010000054.1"/>
</dbReference>
<dbReference type="Gene3D" id="1.20.120.1630">
    <property type="match status" value="1"/>
</dbReference>
<comment type="subcellular location">
    <subcellularLocation>
        <location evidence="1">Endomembrane system</location>
        <topology evidence="1">Multi-pass membrane protein</topology>
    </subcellularLocation>
</comment>
<accession>A0ABU4X5Z8</accession>
<sequence>MEPVLDLLVSICSIATIGQYVWSIRAHFQLQAMFPGAMVISAVVIATALFFLAILWIQSQPVPAKLTGLAVELASSALFWWAIVTSRKARLHFAFAPDNPHSLLTDGPYRYIRHPFYSSYIIFWIGWGIATWSIWAVVPVAGIAVLYVVAALGEEKKFSRTVLAGDYQAYRGRAGLFWPRLGW</sequence>
<keyword evidence="3 5" id="KW-1133">Transmembrane helix</keyword>
<evidence type="ECO:0000256" key="3">
    <source>
        <dbReference type="ARBA" id="ARBA00022989"/>
    </source>
</evidence>
<dbReference type="PROSITE" id="PS50244">
    <property type="entry name" value="S5A_REDUCTASE"/>
    <property type="match status" value="1"/>
</dbReference>
<protein>
    <submittedName>
        <fullName evidence="6">Isoprenylcysteine carboxylmethyltransferase family protein</fullName>
        <ecNumber evidence="6">2.1.1.100</ecNumber>
        <ecNumber evidence="6">2.1.1.334</ecNumber>
    </submittedName>
</protein>
<dbReference type="InterPro" id="IPR052527">
    <property type="entry name" value="Metal_cation-efflux_comp"/>
</dbReference>